<comment type="caution">
    <text evidence="2">The sequence shown here is derived from an EMBL/GenBank/DDBJ whole genome shotgun (WGS) entry which is preliminary data.</text>
</comment>
<name>A0AA39GKR8_SARSR</name>
<dbReference type="AlphaFoldDB" id="A0AA39GKR8"/>
<evidence type="ECO:0000313" key="3">
    <source>
        <dbReference type="Proteomes" id="UP001175261"/>
    </source>
</evidence>
<sequence length="340" mass="37895">MSASAGQVKTRVLIISDTHNVKPVPENPSEATDSDDEVRLPANIHDHTTGYREPLPTADVALHCGDLTMRSFTAQFRATFQMLRAIPAPLKLVIAGNHDLMLDDDFYERHKRPDGRYDRAEMWRIIKEAEADGVKYLTEGIYTFDLQNGARLTVYASPYTPAFGIWAFQYSEVHRFNIPRHVDIAMTHGPPKHVMDWCKDGTRAGCTQLLEAVRLARPRIHCFGHIHESWGATLAKWRQDSKPGDDADEAMEQAATKVVLKGSGRGDAQIVDASGQVVSDERMAELVAQRGVVVDTTKGEHALKTGDHTLFVNAAIMDQGYRPSQLPWLIDIDLDRTPAS</sequence>
<proteinExistence type="predicted"/>
<dbReference type="Pfam" id="PF00149">
    <property type="entry name" value="Metallophos"/>
    <property type="match status" value="1"/>
</dbReference>
<gene>
    <name evidence="2" type="ORF">NLU13_4082</name>
</gene>
<dbReference type="PANTHER" id="PTHR12905">
    <property type="entry name" value="METALLOPHOSPHOESTERASE"/>
    <property type="match status" value="1"/>
</dbReference>
<dbReference type="SUPFAM" id="SSF56300">
    <property type="entry name" value="Metallo-dependent phosphatases"/>
    <property type="match status" value="1"/>
</dbReference>
<organism evidence="2 3">
    <name type="scientific">Sarocladium strictum</name>
    <name type="common">Black bundle disease fungus</name>
    <name type="synonym">Acremonium strictum</name>
    <dbReference type="NCBI Taxonomy" id="5046"/>
    <lineage>
        <taxon>Eukaryota</taxon>
        <taxon>Fungi</taxon>
        <taxon>Dikarya</taxon>
        <taxon>Ascomycota</taxon>
        <taxon>Pezizomycotina</taxon>
        <taxon>Sordariomycetes</taxon>
        <taxon>Hypocreomycetidae</taxon>
        <taxon>Hypocreales</taxon>
        <taxon>Sarocladiaceae</taxon>
        <taxon>Sarocladium</taxon>
    </lineage>
</organism>
<dbReference type="InterPro" id="IPR004843">
    <property type="entry name" value="Calcineurin-like_PHP"/>
</dbReference>
<dbReference type="InterPro" id="IPR051693">
    <property type="entry name" value="UPF0046_metallophosphoest"/>
</dbReference>
<dbReference type="PANTHER" id="PTHR12905:SF0">
    <property type="entry name" value="CALCINEURIN-LIKE PHOSPHOESTERASE DOMAIN-CONTAINING PROTEIN"/>
    <property type="match status" value="1"/>
</dbReference>
<feature type="domain" description="Calcineurin-like phosphoesterase" evidence="1">
    <location>
        <begin position="11"/>
        <end position="228"/>
    </location>
</feature>
<dbReference type="CDD" id="cd07379">
    <property type="entry name" value="MPP_239FB"/>
    <property type="match status" value="1"/>
</dbReference>
<dbReference type="InterPro" id="IPR029052">
    <property type="entry name" value="Metallo-depent_PP-like"/>
</dbReference>
<protein>
    <recommendedName>
        <fullName evidence="1">Calcineurin-like phosphoesterase domain-containing protein</fullName>
    </recommendedName>
</protein>
<dbReference type="Proteomes" id="UP001175261">
    <property type="component" value="Unassembled WGS sequence"/>
</dbReference>
<keyword evidence="3" id="KW-1185">Reference proteome</keyword>
<reference evidence="2" key="1">
    <citation type="submission" date="2022-10" db="EMBL/GenBank/DDBJ databases">
        <title>Determination and structural analysis of whole genome sequence of Sarocladium strictum F4-1.</title>
        <authorList>
            <person name="Hu L."/>
            <person name="Jiang Y."/>
        </authorList>
    </citation>
    <scope>NUCLEOTIDE SEQUENCE</scope>
    <source>
        <strain evidence="2">F4-1</strain>
    </source>
</reference>
<evidence type="ECO:0000259" key="1">
    <source>
        <dbReference type="Pfam" id="PF00149"/>
    </source>
</evidence>
<accession>A0AA39GKR8</accession>
<evidence type="ECO:0000313" key="2">
    <source>
        <dbReference type="EMBL" id="KAK0387837.1"/>
    </source>
</evidence>
<dbReference type="GO" id="GO:0016787">
    <property type="term" value="F:hydrolase activity"/>
    <property type="evidence" value="ECO:0007669"/>
    <property type="project" value="InterPro"/>
</dbReference>
<dbReference type="Gene3D" id="3.60.21.10">
    <property type="match status" value="1"/>
</dbReference>
<dbReference type="EMBL" id="JAPDFR010000003">
    <property type="protein sequence ID" value="KAK0387837.1"/>
    <property type="molecule type" value="Genomic_DNA"/>
</dbReference>